<comment type="caution">
    <text evidence="2">The sequence shown here is derived from an EMBL/GenBank/DDBJ whole genome shotgun (WGS) entry which is preliminary data.</text>
</comment>
<feature type="compositionally biased region" description="Pro residues" evidence="1">
    <location>
        <begin position="80"/>
        <end position="92"/>
    </location>
</feature>
<gene>
    <name evidence="2" type="ORF">BJ212DRAFT_1340374</name>
</gene>
<dbReference type="EMBL" id="JABBWG010000008">
    <property type="protein sequence ID" value="KAG1820484.1"/>
    <property type="molecule type" value="Genomic_DNA"/>
</dbReference>
<evidence type="ECO:0000313" key="3">
    <source>
        <dbReference type="Proteomes" id="UP000807769"/>
    </source>
</evidence>
<proteinExistence type="predicted"/>
<name>A0A9P7EH30_9AGAM</name>
<feature type="region of interest" description="Disordered" evidence="1">
    <location>
        <begin position="288"/>
        <end position="307"/>
    </location>
</feature>
<protein>
    <submittedName>
        <fullName evidence="2">Uncharacterized protein</fullName>
    </submittedName>
</protein>
<feature type="compositionally biased region" description="Polar residues" evidence="1">
    <location>
        <begin position="100"/>
        <end position="110"/>
    </location>
</feature>
<organism evidence="2 3">
    <name type="scientific">Suillus subaureus</name>
    <dbReference type="NCBI Taxonomy" id="48587"/>
    <lineage>
        <taxon>Eukaryota</taxon>
        <taxon>Fungi</taxon>
        <taxon>Dikarya</taxon>
        <taxon>Basidiomycota</taxon>
        <taxon>Agaricomycotina</taxon>
        <taxon>Agaricomycetes</taxon>
        <taxon>Agaricomycetidae</taxon>
        <taxon>Boletales</taxon>
        <taxon>Suillineae</taxon>
        <taxon>Suillaceae</taxon>
        <taxon>Suillus</taxon>
    </lineage>
</organism>
<feature type="compositionally biased region" description="Low complexity" evidence="1">
    <location>
        <begin position="53"/>
        <end position="79"/>
    </location>
</feature>
<sequence>MPPGACSISLTVRPKEIPHSTYPGGPGPIAMAASLSAPRGRSPYSARPPSPISLPRRSSYSRPPSHAPSPYQSRQQSRSPYPPHRTPSPNVRPHPRAPSLYQNRRQSRSPYSLHRTPSPYVPPPQMVYPHGHVLEDQRIAAPQLRVPSPLPNAPAGPGFHSSSRMPIIAFPTESMSDSAPHPFARPPNTAQAYTPFNMTRIQSMDQFYSQIPSMPLVLDTHDVHHQDWSIFMNNLALAWMGKLPLPEFAKGRPPSRSSIVADLINLWNNSFFLPRRAEVVLYKGRERRSGPRAGTVDGQLSLPESERANERERKYSLYLTCVTPYVDDRLKTGYLGFSHISARYDSAVRHPTSSYTYYR</sequence>
<reference evidence="2" key="1">
    <citation type="journal article" date="2020" name="New Phytol.">
        <title>Comparative genomics reveals dynamic genome evolution in host specialist ectomycorrhizal fungi.</title>
        <authorList>
            <person name="Lofgren L.A."/>
            <person name="Nguyen N.H."/>
            <person name="Vilgalys R."/>
            <person name="Ruytinx J."/>
            <person name="Liao H.L."/>
            <person name="Branco S."/>
            <person name="Kuo A."/>
            <person name="LaButti K."/>
            <person name="Lipzen A."/>
            <person name="Andreopoulos W."/>
            <person name="Pangilinan J."/>
            <person name="Riley R."/>
            <person name="Hundley H."/>
            <person name="Na H."/>
            <person name="Barry K."/>
            <person name="Grigoriev I.V."/>
            <person name="Stajich J.E."/>
            <person name="Kennedy P.G."/>
        </authorList>
    </citation>
    <scope>NUCLEOTIDE SEQUENCE</scope>
    <source>
        <strain evidence="2">MN1</strain>
    </source>
</reference>
<feature type="region of interest" description="Disordered" evidence="1">
    <location>
        <begin position="1"/>
        <end position="125"/>
    </location>
</feature>
<keyword evidence="3" id="KW-1185">Reference proteome</keyword>
<accession>A0A9P7EH30</accession>
<evidence type="ECO:0000256" key="1">
    <source>
        <dbReference type="SAM" id="MobiDB-lite"/>
    </source>
</evidence>
<dbReference type="OrthoDB" id="3248421at2759"/>
<dbReference type="AlphaFoldDB" id="A0A9P7EH30"/>
<dbReference type="GeneID" id="64629120"/>
<evidence type="ECO:0000313" key="2">
    <source>
        <dbReference type="EMBL" id="KAG1820484.1"/>
    </source>
</evidence>
<dbReference type="Proteomes" id="UP000807769">
    <property type="component" value="Unassembled WGS sequence"/>
</dbReference>
<dbReference type="RefSeq" id="XP_041195755.1">
    <property type="nucleotide sequence ID" value="XM_041335103.1"/>
</dbReference>